<dbReference type="PANTHER" id="PTHR30069">
    <property type="entry name" value="TONB-DEPENDENT OUTER MEMBRANE RECEPTOR"/>
    <property type="match status" value="1"/>
</dbReference>
<evidence type="ECO:0000313" key="10">
    <source>
        <dbReference type="EMBL" id="SPU44118.1"/>
    </source>
</evidence>
<keyword evidence="10" id="KW-0675">Receptor</keyword>
<feature type="chain" id="PRO_5016142378" evidence="7">
    <location>
        <begin position="26"/>
        <end position="1103"/>
    </location>
</feature>
<dbReference type="Pfam" id="PF13620">
    <property type="entry name" value="CarboxypepD_reg"/>
    <property type="match status" value="1"/>
</dbReference>
<dbReference type="SUPFAM" id="SSF56935">
    <property type="entry name" value="Porins"/>
    <property type="match status" value="1"/>
</dbReference>
<sequence length="1103" mass="119947">MLNRNLAYGVSAAAILLATSSAAFAQETTGGIRGVITDASGAPMANATVVVTHVPSGTSTTTVTGADGSYTARNLRVGGPYVVTALTAQGEVSGQVPSVSIGSPTALNLTATASASDDATSVADVVVRGVRGGGLITGPRTRIGAEELETLPTISRDIKDFVRTSPFASVDSTNSDALILGGQNSRTNAFLVDGIRQGDDFGLSPNGYPTVNSPISISVLEAVQVDVAPYDVQYGAFQGGVVNSVTKSGGNEFRGEAFYEITNQDLQGDSFSYEDMSSGQTVNRSVTGEFEEKTWGATLSGPIIKDRLFFLLNYEKFEATEPVLSGPTGSGATNEVPGITQADVDSVRNAVKSVYGYDPLDWSTSNLTTFDEKYFAKLDWNINDRHRAVASYQQTQGSRLSLNGTSTSNTTPSVGLLSQGYDFQSNIVAYKAQLFSDWTDNFSTELSFSRKESENITSNLGGSDFAAFRVYLDPIGATQRRSVVLGPERSRHANSLTNDLNQYRFVAKYQNAGHRLTAGYEREELEIYNVFVQAANGEYEFASLADLQNRRASYINYQNAGTNNKVDGGASFGYTTNTLFAQDEWDVNDRLTLRAGLRFDWYEMSDEPLYNKAFEDKYGFSNTHNLDGISLLQPRFGFNYRVDDTFNVYGGFGLFSGGSPTVWVSNNFSNPGNLIGQFQCRANGYTSQNVNNGVPVCSTAQLAALTNVDGLNPNQVAKEAVTESAKLGTGAINVIDPTFKAPSIWKTSLGLTKDFDLNRWSMGDGWAVRAEYVHSEVENAIGWVDLNMAKRQNGVAPDGRPTYSGPNGSQVVLMLTNFKGGKTDQFTVGVNKAWYEGWAEGLGFDLSYTYVDATEVHPGTSSVAASNFGQVAVSDPNSPEVATSNYEIKHSTKLNLSYSRKFFGDYRTSFNLFGERRSGLPFSHTFNSTNLVGEANEYGRRNRQLLYVPAVDSNGLVTATSDPIATFANNFDFAGFNEYLQRSGLIKYAGQITPRNGFKSPDVTRFDLRISQELPAFFPGGAKLEGYVDIENIGNLLNDEWGVVQQVGFPYFSRAITARNCQISSCVAGTGNFYQYDSFRDWTATNYNNQSVWQVKFGVRYKF</sequence>
<dbReference type="GO" id="GO:0030246">
    <property type="term" value="F:carbohydrate binding"/>
    <property type="evidence" value="ECO:0007669"/>
    <property type="project" value="InterPro"/>
</dbReference>
<accession>A0A2X1AGZ5</accession>
<dbReference type="InterPro" id="IPR037066">
    <property type="entry name" value="Plug_dom_sf"/>
</dbReference>
<evidence type="ECO:0000256" key="6">
    <source>
        <dbReference type="ARBA" id="ARBA00023237"/>
    </source>
</evidence>
<dbReference type="PANTHER" id="PTHR30069:SF46">
    <property type="entry name" value="OAR PROTEIN"/>
    <property type="match status" value="1"/>
</dbReference>
<dbReference type="Pfam" id="PF25183">
    <property type="entry name" value="OMP_b-brl_4"/>
    <property type="match status" value="1"/>
</dbReference>
<organism evidence="10 11">
    <name type="scientific">Brevundimonas diminuta</name>
    <name type="common">Pseudomonas diminuta</name>
    <dbReference type="NCBI Taxonomy" id="293"/>
    <lineage>
        <taxon>Bacteria</taxon>
        <taxon>Pseudomonadati</taxon>
        <taxon>Pseudomonadota</taxon>
        <taxon>Alphaproteobacteria</taxon>
        <taxon>Caulobacterales</taxon>
        <taxon>Caulobacteraceae</taxon>
        <taxon>Brevundimonas</taxon>
    </lineage>
</organism>
<dbReference type="InterPro" id="IPR012910">
    <property type="entry name" value="Plug_dom"/>
</dbReference>
<evidence type="ECO:0000256" key="1">
    <source>
        <dbReference type="ARBA" id="ARBA00004571"/>
    </source>
</evidence>
<dbReference type="Proteomes" id="UP000250358">
    <property type="component" value="Unassembled WGS sequence"/>
</dbReference>
<protein>
    <submittedName>
        <fullName evidence="10">Outer membrane receptor for ferrienterochelin and colicins</fullName>
    </submittedName>
</protein>
<keyword evidence="7" id="KW-0732">Signal</keyword>
<dbReference type="EMBL" id="UAQM01000011">
    <property type="protein sequence ID" value="SPU44118.1"/>
    <property type="molecule type" value="Genomic_DNA"/>
</dbReference>
<proteinExistence type="predicted"/>
<dbReference type="Pfam" id="PF07715">
    <property type="entry name" value="Plug"/>
    <property type="match status" value="1"/>
</dbReference>
<evidence type="ECO:0000259" key="9">
    <source>
        <dbReference type="Pfam" id="PF25183"/>
    </source>
</evidence>
<dbReference type="InterPro" id="IPR036942">
    <property type="entry name" value="Beta-barrel_TonB_sf"/>
</dbReference>
<evidence type="ECO:0000256" key="3">
    <source>
        <dbReference type="ARBA" id="ARBA00022452"/>
    </source>
</evidence>
<evidence type="ECO:0000256" key="2">
    <source>
        <dbReference type="ARBA" id="ARBA00022448"/>
    </source>
</evidence>
<dbReference type="InterPro" id="IPR013784">
    <property type="entry name" value="Carb-bd-like_fold"/>
</dbReference>
<dbReference type="SUPFAM" id="SSF49452">
    <property type="entry name" value="Starch-binding domain-like"/>
    <property type="match status" value="1"/>
</dbReference>
<evidence type="ECO:0000259" key="8">
    <source>
        <dbReference type="Pfam" id="PF07715"/>
    </source>
</evidence>
<dbReference type="Gene3D" id="2.170.130.10">
    <property type="entry name" value="TonB-dependent receptor, plug domain"/>
    <property type="match status" value="1"/>
</dbReference>
<keyword evidence="5" id="KW-0472">Membrane</keyword>
<reference evidence="10 11" key="1">
    <citation type="submission" date="2018-06" db="EMBL/GenBank/DDBJ databases">
        <authorList>
            <consortium name="Pathogen Informatics"/>
            <person name="Doyle S."/>
        </authorList>
    </citation>
    <scope>NUCLEOTIDE SEQUENCE [LARGE SCALE GENOMIC DNA]</scope>
    <source>
        <strain evidence="10 11">NCTC11165</strain>
    </source>
</reference>
<dbReference type="AlphaFoldDB" id="A0A2X1AGZ5"/>
<evidence type="ECO:0000313" key="11">
    <source>
        <dbReference type="Proteomes" id="UP000250358"/>
    </source>
</evidence>
<dbReference type="InterPro" id="IPR039426">
    <property type="entry name" value="TonB-dep_rcpt-like"/>
</dbReference>
<dbReference type="GO" id="GO:0044718">
    <property type="term" value="P:siderophore transmembrane transport"/>
    <property type="evidence" value="ECO:0007669"/>
    <property type="project" value="TreeGrafter"/>
</dbReference>
<keyword evidence="2" id="KW-0813">Transport</keyword>
<evidence type="ECO:0000256" key="7">
    <source>
        <dbReference type="SAM" id="SignalP"/>
    </source>
</evidence>
<evidence type="ECO:0000256" key="5">
    <source>
        <dbReference type="ARBA" id="ARBA00023136"/>
    </source>
</evidence>
<gene>
    <name evidence="10" type="primary">oar</name>
    <name evidence="10" type="ORF">NCTC11165_01516</name>
</gene>
<feature type="signal peptide" evidence="7">
    <location>
        <begin position="1"/>
        <end position="25"/>
    </location>
</feature>
<dbReference type="GO" id="GO:0009279">
    <property type="term" value="C:cell outer membrane"/>
    <property type="evidence" value="ECO:0007669"/>
    <property type="project" value="UniProtKB-SubCell"/>
</dbReference>
<dbReference type="Gene3D" id="2.40.170.20">
    <property type="entry name" value="TonB-dependent receptor, beta-barrel domain"/>
    <property type="match status" value="1"/>
</dbReference>
<keyword evidence="6" id="KW-0998">Cell outer membrane</keyword>
<name>A0A2X1AGZ5_BREDI</name>
<evidence type="ECO:0000256" key="4">
    <source>
        <dbReference type="ARBA" id="ARBA00022692"/>
    </source>
</evidence>
<dbReference type="RefSeq" id="WP_128115549.1">
    <property type="nucleotide sequence ID" value="NZ_UAQM01000011.1"/>
</dbReference>
<dbReference type="InterPro" id="IPR057601">
    <property type="entry name" value="Oar-like_b-barrel"/>
</dbReference>
<dbReference type="Gene3D" id="2.60.40.1120">
    <property type="entry name" value="Carboxypeptidase-like, regulatory domain"/>
    <property type="match status" value="1"/>
</dbReference>
<keyword evidence="3" id="KW-1134">Transmembrane beta strand</keyword>
<feature type="domain" description="TonB-dependent receptor plug" evidence="8">
    <location>
        <begin position="137"/>
        <end position="240"/>
    </location>
</feature>
<keyword evidence="4" id="KW-0812">Transmembrane</keyword>
<feature type="domain" description="TonB-dependent transporter Oar-like beta-barrel" evidence="9">
    <location>
        <begin position="245"/>
        <end position="1035"/>
    </location>
</feature>
<dbReference type="GO" id="GO:0015344">
    <property type="term" value="F:siderophore uptake transmembrane transporter activity"/>
    <property type="evidence" value="ECO:0007669"/>
    <property type="project" value="TreeGrafter"/>
</dbReference>
<comment type="subcellular location">
    <subcellularLocation>
        <location evidence="1">Cell outer membrane</location>
        <topology evidence="1">Multi-pass membrane protein</topology>
    </subcellularLocation>
</comment>